<dbReference type="GeneID" id="123066985"/>
<dbReference type="Proteomes" id="UP000019116">
    <property type="component" value="Chromosome 1A"/>
</dbReference>
<dbReference type="Pfam" id="PF00646">
    <property type="entry name" value="F-box"/>
    <property type="match status" value="1"/>
</dbReference>
<dbReference type="SUPFAM" id="SSF52047">
    <property type="entry name" value="RNI-like"/>
    <property type="match status" value="1"/>
</dbReference>
<dbReference type="Gramene" id="TraesLAC1A03G00161570.1">
    <property type="protein sequence ID" value="TraesLAC1A03G00161570.1"/>
    <property type="gene ID" value="TraesLAC1A03G00161570"/>
</dbReference>
<dbReference type="SUPFAM" id="SSF81383">
    <property type="entry name" value="F-box domain"/>
    <property type="match status" value="1"/>
</dbReference>
<organism evidence="4">
    <name type="scientific">Triticum aestivum</name>
    <name type="common">Wheat</name>
    <dbReference type="NCBI Taxonomy" id="4565"/>
    <lineage>
        <taxon>Eukaryota</taxon>
        <taxon>Viridiplantae</taxon>
        <taxon>Streptophyta</taxon>
        <taxon>Embryophyta</taxon>
        <taxon>Tracheophyta</taxon>
        <taxon>Spermatophyta</taxon>
        <taxon>Magnoliopsida</taxon>
        <taxon>Liliopsida</taxon>
        <taxon>Poales</taxon>
        <taxon>Poaceae</taxon>
        <taxon>BOP clade</taxon>
        <taxon>Pooideae</taxon>
        <taxon>Triticodae</taxon>
        <taxon>Triticeae</taxon>
        <taxon>Triticinae</taxon>
        <taxon>Triticum</taxon>
    </lineage>
</organism>
<gene>
    <name evidence="4" type="primary">LOC123066985</name>
</gene>
<dbReference type="InterPro" id="IPR055357">
    <property type="entry name" value="LRR_At1g61320_AtMIF1"/>
</dbReference>
<dbReference type="InterPro" id="IPR001810">
    <property type="entry name" value="F-box_dom"/>
</dbReference>
<dbReference type="Pfam" id="PF23622">
    <property type="entry name" value="LRR_At1g61320_AtMIF1"/>
    <property type="match status" value="1"/>
</dbReference>
<evidence type="ECO:0000313" key="5">
    <source>
        <dbReference type="Proteomes" id="UP000019116"/>
    </source>
</evidence>
<dbReference type="PaxDb" id="4565-Traes_1AL_E5F9EA9A9.1"/>
<feature type="domain" description="F-box" evidence="2">
    <location>
        <begin position="79"/>
        <end position="117"/>
    </location>
</feature>
<evidence type="ECO:0000256" key="1">
    <source>
        <dbReference type="SAM" id="MobiDB-lite"/>
    </source>
</evidence>
<protein>
    <submittedName>
        <fullName evidence="4">Uncharacterized protein</fullName>
    </submittedName>
</protein>
<name>A0A3B5Y639_WHEAT</name>
<dbReference type="InterPro" id="IPR036047">
    <property type="entry name" value="F-box-like_dom_sf"/>
</dbReference>
<evidence type="ECO:0000259" key="3">
    <source>
        <dbReference type="Pfam" id="PF23622"/>
    </source>
</evidence>
<dbReference type="Gene3D" id="3.80.10.10">
    <property type="entry name" value="Ribonuclease Inhibitor"/>
    <property type="match status" value="1"/>
</dbReference>
<proteinExistence type="predicted"/>
<dbReference type="Gramene" id="TraesCAD_scaffold_040278_01G000300.1">
    <property type="protein sequence ID" value="TraesCAD_scaffold_040278_01G000300.1"/>
    <property type="gene ID" value="TraesCAD_scaffold_040278_01G000300"/>
</dbReference>
<dbReference type="AlphaFoldDB" id="A0A3B5Y639"/>
<dbReference type="Gramene" id="TraesCLE_scaffold_053034_01G000200.1">
    <property type="protein sequence ID" value="TraesCLE_scaffold_053034_01G000200.1"/>
    <property type="gene ID" value="TraesCLE_scaffold_053034_01G000200"/>
</dbReference>
<accession>A0A3B5Y639</accession>
<dbReference type="Gramene" id="TraesJUL1A03G00158700.1">
    <property type="protein sequence ID" value="TraesJUL1A03G00158700.1"/>
    <property type="gene ID" value="TraesJUL1A03G00158700"/>
</dbReference>
<dbReference type="EnsemblPlants" id="TraesCS1A02G379500.1">
    <property type="protein sequence ID" value="TraesCS1A02G379500.1"/>
    <property type="gene ID" value="TraesCS1A02G379500"/>
</dbReference>
<evidence type="ECO:0000313" key="4">
    <source>
        <dbReference type="EnsemblPlants" id="TraesCS1A02G379500.1"/>
    </source>
</evidence>
<dbReference type="InterPro" id="IPR032675">
    <property type="entry name" value="LRR_dom_sf"/>
</dbReference>
<dbReference type="Gramene" id="TraesPARA_EIv1.0_0009450.1">
    <property type="protein sequence ID" value="TraesPARA_EIv1.0_0009450.1.CDS"/>
    <property type="gene ID" value="TraesPARA_EIv1.0_0009450"/>
</dbReference>
<dbReference type="Gramene" id="TraesSYM1A03G00171820.2">
    <property type="protein sequence ID" value="TraesSYM1A03G00171820.2"/>
    <property type="gene ID" value="TraesSYM1A03G00171820"/>
</dbReference>
<dbReference type="Gramene" id="TraesCS1A03G0917300.1">
    <property type="protein sequence ID" value="TraesCS1A03G0917300.1.CDS"/>
    <property type="gene ID" value="TraesCS1A03G0917300"/>
</dbReference>
<feature type="compositionally biased region" description="Polar residues" evidence="1">
    <location>
        <begin position="54"/>
        <end position="63"/>
    </location>
</feature>
<reference evidence="4" key="1">
    <citation type="submission" date="2018-08" db="EMBL/GenBank/DDBJ databases">
        <authorList>
            <person name="Rossello M."/>
        </authorList>
    </citation>
    <scope>NUCLEOTIDE SEQUENCE [LARGE SCALE GENOMIC DNA]</scope>
    <source>
        <strain evidence="4">cv. Chinese Spring</strain>
    </source>
</reference>
<dbReference type="PANTHER" id="PTHR34145:SF70">
    <property type="entry name" value="F-BOX DOMAIN-CONTAINING PROTEIN"/>
    <property type="match status" value="1"/>
</dbReference>
<dbReference type="STRING" id="4565.A0A3B5Y639"/>
<dbReference type="Gene3D" id="1.20.1280.50">
    <property type="match status" value="1"/>
</dbReference>
<dbReference type="OrthoDB" id="596753at2759"/>
<dbReference type="InterPro" id="IPR053772">
    <property type="entry name" value="At1g61320/At1g61330-like"/>
</dbReference>
<feature type="domain" description="At1g61320/AtMIF1 LRR" evidence="3">
    <location>
        <begin position="147"/>
        <end position="544"/>
    </location>
</feature>
<dbReference type="PANTHER" id="PTHR34145">
    <property type="entry name" value="OS02G0105600 PROTEIN"/>
    <property type="match status" value="1"/>
</dbReference>
<dbReference type="OMA" id="TKCRTMQ"/>
<dbReference type="Gramene" id="TraesCS1A02G379500.1">
    <property type="protein sequence ID" value="TraesCS1A02G379500.1"/>
    <property type="gene ID" value="TraesCS1A02G379500"/>
</dbReference>
<sequence length="550" mass="61998">MSPRRLRPWSSRPRFAAFRDAVRRTRRRRRRRRRHRHRHRLLKPLTPPAAGSGSKATETNGATCGQGECAPNMGQELGLEELPEDIIHRIHSIMPIQDAARAACVSRRFLHSWRSYSSLILSDRTLGLDDTDFEERKTHLIDKVDRILKNHYGNGVKVKTLKLELGLCSDIKASYLDRWLRITKSGIQEFSLVLPLVMNKIYNFPCSVLSNEAAASSIQSLSLFGCAFHPTSILGCLRRLKSLHLCHVNVTEDGLGHLLSKSSALERLVIDACSGIICLKIPCTMQQLKFLAVKLCKMVRVVEIDAPQLGSFHYSGTPVIYFRNSSQLKNVDISPVCLSGILSYARFSLPSIAQNVESLTLRGRSENANTPMLPSKLPRLKNLEIALLKPHLSPNYDAFSLVSFLDASPALESFILRVEQDAMMHDPVVGDDTEYRRENLECRNNSLRKVMITGFCSAKSLVELTVHILERAHSLERFTLDITYGYDTRTCNVAKYPTARMIGLCWPLNKRGLEEAHRAVETADRYIKGRVPSSVQFEVLGPCTRCHIGK</sequence>
<keyword evidence="5" id="KW-1185">Reference proteome</keyword>
<dbReference type="Gramene" id="TraesROB_scaffold_066314_01G000100.1">
    <property type="protein sequence ID" value="TraesROB_scaffold_066314_01G000100.1"/>
    <property type="gene ID" value="TraesROB_scaffold_066314_01G000100"/>
</dbReference>
<feature type="compositionally biased region" description="Basic residues" evidence="1">
    <location>
        <begin position="24"/>
        <end position="42"/>
    </location>
</feature>
<dbReference type="KEGG" id="taes:123066985"/>
<dbReference type="RefSeq" id="XP_044345891.1">
    <property type="nucleotide sequence ID" value="XM_044489956.1"/>
</dbReference>
<feature type="region of interest" description="Disordered" evidence="1">
    <location>
        <begin position="20"/>
        <end position="64"/>
    </location>
</feature>
<evidence type="ECO:0000259" key="2">
    <source>
        <dbReference type="Pfam" id="PF00646"/>
    </source>
</evidence>
<reference evidence="4" key="2">
    <citation type="submission" date="2018-10" db="UniProtKB">
        <authorList>
            <consortium name="EnsemblPlants"/>
        </authorList>
    </citation>
    <scope>IDENTIFICATION</scope>
</reference>